<dbReference type="KEGG" id="smon:AWR27_08795"/>
<dbReference type="STRING" id="1178516.AWR27_08795"/>
<dbReference type="EMBL" id="CP014263">
    <property type="protein sequence ID" value="AQG79408.1"/>
    <property type="molecule type" value="Genomic_DNA"/>
</dbReference>
<accession>A0A1P9WVQ2</accession>
<dbReference type="RefSeq" id="WP_077130844.1">
    <property type="nucleotide sequence ID" value="NZ_CP014263.1"/>
</dbReference>
<name>A0A1P9WVQ2_9BACT</name>
<evidence type="ECO:0000313" key="1">
    <source>
        <dbReference type="EMBL" id="AQG79408.1"/>
    </source>
</evidence>
<dbReference type="Proteomes" id="UP000187941">
    <property type="component" value="Chromosome"/>
</dbReference>
<dbReference type="AlphaFoldDB" id="A0A1P9WVQ2"/>
<gene>
    <name evidence="1" type="ORF">AWR27_08795</name>
</gene>
<protein>
    <submittedName>
        <fullName evidence="1">Uncharacterized protein</fullName>
    </submittedName>
</protein>
<dbReference type="OrthoDB" id="9860521at2"/>
<organism evidence="1 2">
    <name type="scientific">Spirosoma montaniterrae</name>
    <dbReference type="NCBI Taxonomy" id="1178516"/>
    <lineage>
        <taxon>Bacteria</taxon>
        <taxon>Pseudomonadati</taxon>
        <taxon>Bacteroidota</taxon>
        <taxon>Cytophagia</taxon>
        <taxon>Cytophagales</taxon>
        <taxon>Cytophagaceae</taxon>
        <taxon>Spirosoma</taxon>
    </lineage>
</organism>
<sequence length="171" mass="19841">MANNPMLHLMVGKWKTPNHSNCKADDDSHKVKKKILKRIGRKNFSKKVGDNPDIDITVEGVIILKGRGKFKNRPYFVSDISADDYFVLKFVPFTESNEVEISILVPDKEEENNDTGFEFEFISDKLYIIPNDERLILITINYLIDKYINNNTKQEENFLVVLQSNNLKNED</sequence>
<evidence type="ECO:0000313" key="2">
    <source>
        <dbReference type="Proteomes" id="UP000187941"/>
    </source>
</evidence>
<reference evidence="1 2" key="1">
    <citation type="submission" date="2016-01" db="EMBL/GenBank/DDBJ databases">
        <authorList>
            <person name="Oliw E.H."/>
        </authorList>
    </citation>
    <scope>NUCLEOTIDE SEQUENCE [LARGE SCALE GENOMIC DNA]</scope>
    <source>
        <strain evidence="1 2">DY10</strain>
    </source>
</reference>
<keyword evidence="2" id="KW-1185">Reference proteome</keyword>
<proteinExistence type="predicted"/>